<dbReference type="SUPFAM" id="SSF53807">
    <property type="entry name" value="Helical backbone' metal receptor"/>
    <property type="match status" value="1"/>
</dbReference>
<dbReference type="InterPro" id="IPR002491">
    <property type="entry name" value="ABC_transptr_periplasmic_BD"/>
</dbReference>
<evidence type="ECO:0000313" key="3">
    <source>
        <dbReference type="EMBL" id="TCS98464.1"/>
    </source>
</evidence>
<comment type="caution">
    <text evidence="3">The sequence shown here is derived from an EMBL/GenBank/DDBJ whole genome shotgun (WGS) entry which is preliminary data.</text>
</comment>
<proteinExistence type="predicted"/>
<dbReference type="Gene3D" id="3.40.50.1980">
    <property type="entry name" value="Nitrogenase molybdenum iron protein domain"/>
    <property type="match status" value="2"/>
</dbReference>
<dbReference type="InterPro" id="IPR051030">
    <property type="entry name" value="Vitamin_B12-ABC_binding"/>
</dbReference>
<dbReference type="PANTHER" id="PTHR42860:SF2">
    <property type="entry name" value="BLL4160 PROTEIN"/>
    <property type="match status" value="1"/>
</dbReference>
<name>A0A4R3LIY7_9GAMM</name>
<dbReference type="PROSITE" id="PS50983">
    <property type="entry name" value="FE_B12_PBP"/>
    <property type="match status" value="1"/>
</dbReference>
<feature type="domain" description="Fe/B12 periplasmic-binding" evidence="2">
    <location>
        <begin position="85"/>
        <end position="340"/>
    </location>
</feature>
<organism evidence="3 4">
    <name type="scientific">Pseudofulvimonas gallinarii</name>
    <dbReference type="NCBI Taxonomy" id="634155"/>
    <lineage>
        <taxon>Bacteria</taxon>
        <taxon>Pseudomonadati</taxon>
        <taxon>Pseudomonadota</taxon>
        <taxon>Gammaproteobacteria</taxon>
        <taxon>Lysobacterales</taxon>
        <taxon>Rhodanobacteraceae</taxon>
        <taxon>Pseudofulvimonas</taxon>
    </lineage>
</organism>
<dbReference type="Proteomes" id="UP000294599">
    <property type="component" value="Unassembled WGS sequence"/>
</dbReference>
<dbReference type="EMBL" id="SMAF01000008">
    <property type="protein sequence ID" value="TCS98464.1"/>
    <property type="molecule type" value="Genomic_DNA"/>
</dbReference>
<gene>
    <name evidence="3" type="ORF">EDC25_10844</name>
</gene>
<evidence type="ECO:0000256" key="1">
    <source>
        <dbReference type="SAM" id="MobiDB-lite"/>
    </source>
</evidence>
<evidence type="ECO:0000259" key="2">
    <source>
        <dbReference type="PROSITE" id="PS50983"/>
    </source>
</evidence>
<dbReference type="AlphaFoldDB" id="A0A4R3LIY7"/>
<dbReference type="PANTHER" id="PTHR42860">
    <property type="entry name" value="VITAMIN B12-BINDING PROTEIN"/>
    <property type="match status" value="1"/>
</dbReference>
<accession>A0A4R3LIY7</accession>
<protein>
    <submittedName>
        <fullName evidence="3">Iron complex transport system substrate-binding protein</fullName>
    </submittedName>
</protein>
<evidence type="ECO:0000313" key="4">
    <source>
        <dbReference type="Proteomes" id="UP000294599"/>
    </source>
</evidence>
<feature type="region of interest" description="Disordered" evidence="1">
    <location>
        <begin position="39"/>
        <end position="59"/>
    </location>
</feature>
<reference evidence="3 4" key="1">
    <citation type="submission" date="2019-03" db="EMBL/GenBank/DDBJ databases">
        <title>Genomic Encyclopedia of Type Strains, Phase IV (KMG-IV): sequencing the most valuable type-strain genomes for metagenomic binning, comparative biology and taxonomic classification.</title>
        <authorList>
            <person name="Goeker M."/>
        </authorList>
    </citation>
    <scope>NUCLEOTIDE SEQUENCE [LARGE SCALE GENOMIC DNA]</scope>
    <source>
        <strain evidence="3 4">DSM 21944</strain>
    </source>
</reference>
<sequence length="344" mass="37429">MQGGVPAPVAAAVEGQIGLAGTDSPNHGRGQALRRAGMAWPRAPGTRSPGRIGVGNGDPQSRRAWCHGGVRTRYRGAMTDPFPQRIVCLTEESTETLYLLGEQDRIVGISGFTVRPPRARKEKPKVSAFTSAKVHEIERLEPDLVIGFSDIQADIAAALIRRGIEVWVSNHRSVAGILAYMRRLGAMVGADDRARDLCRRAQAHLDLVAAQAARLPRRPRVYFEEWDEPNISGIRWVSELLAIAGGDDVFPELARESLAKGRILADPLEPARRDPDIVIGSWCGKKFRPDHVAARPGWADVAAVRDGELHEVKSALILQPGPAALFDGIDALSAIIQRWAARRG</sequence>
<dbReference type="Pfam" id="PF01497">
    <property type="entry name" value="Peripla_BP_2"/>
    <property type="match status" value="1"/>
</dbReference>
<keyword evidence="4" id="KW-1185">Reference proteome</keyword>